<evidence type="ECO:0000313" key="2">
    <source>
        <dbReference type="Proteomes" id="UP000018747"/>
    </source>
</evidence>
<organism evidence="1 2">
    <name type="scientific">Leptospira alexanderi serovar Manhao 3 str. L 60</name>
    <dbReference type="NCBI Taxonomy" id="1049759"/>
    <lineage>
        <taxon>Bacteria</taxon>
        <taxon>Pseudomonadati</taxon>
        <taxon>Spirochaetota</taxon>
        <taxon>Spirochaetia</taxon>
        <taxon>Leptospirales</taxon>
        <taxon>Leptospiraceae</taxon>
        <taxon>Leptospira</taxon>
    </lineage>
</organism>
<comment type="caution">
    <text evidence="1">The sequence shown here is derived from an EMBL/GenBank/DDBJ whole genome shotgun (WGS) entry which is preliminary data.</text>
</comment>
<dbReference type="RefSeq" id="WP_020983721.1">
    <property type="nucleotide sequence ID" value="NZ_AHMT02000017.1"/>
</dbReference>
<reference evidence="1" key="1">
    <citation type="submission" date="2013-05" db="EMBL/GenBank/DDBJ databases">
        <authorList>
            <person name="Harkins D.M."/>
            <person name="Durkin A.S."/>
            <person name="Brinkac L.M."/>
            <person name="Haft D.H."/>
            <person name="Selengut J.D."/>
            <person name="Sanka R."/>
            <person name="DePew J."/>
            <person name="Purushe J."/>
            <person name="Hartskeerl R.A."/>
            <person name="Ahmed A."/>
            <person name="van der Linden H."/>
            <person name="Goris M.G.A."/>
            <person name="Vinetz J.M."/>
            <person name="Sutton G.G."/>
            <person name="Nierman W.C."/>
            <person name="Fouts D.E."/>
        </authorList>
    </citation>
    <scope>NUCLEOTIDE SEQUENCE [LARGE SCALE GENOMIC DNA]</scope>
    <source>
        <strain evidence="1">L 60</strain>
    </source>
</reference>
<evidence type="ECO:0008006" key="3">
    <source>
        <dbReference type="Google" id="ProtNLM"/>
    </source>
</evidence>
<protein>
    <recommendedName>
        <fullName evidence="3">Leucine rich repeat protein</fullName>
    </recommendedName>
</protein>
<dbReference type="EMBL" id="AHMT02000017">
    <property type="protein sequence ID" value="EQA63605.1"/>
    <property type="molecule type" value="Genomic_DNA"/>
</dbReference>
<dbReference type="Proteomes" id="UP000018747">
    <property type="component" value="Unassembled WGS sequence"/>
</dbReference>
<dbReference type="InterPro" id="IPR032675">
    <property type="entry name" value="LRR_dom_sf"/>
</dbReference>
<dbReference type="SUPFAM" id="SSF52058">
    <property type="entry name" value="L domain-like"/>
    <property type="match status" value="1"/>
</dbReference>
<name>V6I0A9_9LEPT</name>
<sequence>MRDLTTLSDSLGNLKNLDHLEIKESRSLESIPESIGKLQTLTWLSIEYTAINSLPHSNGLFVVNPIGLGNARTFVFYFWSKSIMRLCQNL</sequence>
<evidence type="ECO:0000313" key="1">
    <source>
        <dbReference type="EMBL" id="EQA63605.1"/>
    </source>
</evidence>
<proteinExistence type="predicted"/>
<accession>V6I0A9</accession>
<dbReference type="Gene3D" id="3.80.10.10">
    <property type="entry name" value="Ribonuclease Inhibitor"/>
    <property type="match status" value="1"/>
</dbReference>
<dbReference type="AlphaFoldDB" id="V6I0A9"/>
<gene>
    <name evidence="1" type="ORF">LEP1GSC062_2575</name>
</gene>
<keyword evidence="2" id="KW-1185">Reference proteome</keyword>